<comment type="similarity">
    <text evidence="1">Belongs to the MEMO1 family.</text>
</comment>
<dbReference type="Pfam" id="PF01875">
    <property type="entry name" value="Memo"/>
    <property type="match status" value="2"/>
</dbReference>
<evidence type="ECO:0000256" key="1">
    <source>
        <dbReference type="ARBA" id="ARBA00006315"/>
    </source>
</evidence>
<dbReference type="KEGG" id="hazt:108669999"/>
<sequence length="272" mass="30231">MSSQQREREATHAGSWYSDNGPELERQLDGWLSQAEVVHGPARAIIAPHAGYRYSGAVSAHAFRQISPVLVLQHRDDVALRGPGHAAVSHADPLLYYSIEMMLPYVARVMQQHRDRVTIVPILVGSLTVEREALYGRVLAQYLAEPHNVFVISSDFCHWGQRFRYTPPMDGFSGPIWQWIEQLDRQAMDLIESGSPSAFSDYLKRTRNTICGRHPIGVLLQAMSSLQQKQQAGGGAPGVELKLKFLQYAQSNRCVSASDSSVSYAAAALTFH</sequence>
<dbReference type="AlphaFoldDB" id="A0A979FU30"/>
<accession>A0A979FU30</accession>
<dbReference type="NCBIfam" id="TIGR04336">
    <property type="entry name" value="AmmeMemoSam_B"/>
    <property type="match status" value="2"/>
</dbReference>
<dbReference type="Gene3D" id="3.40.830.10">
    <property type="entry name" value="LigB-like"/>
    <property type="match status" value="2"/>
</dbReference>
<gene>
    <name evidence="4" type="primary">LOC108669999</name>
</gene>
<organism evidence="3 4">
    <name type="scientific">Hyalella azteca</name>
    <name type="common">Amphipod</name>
    <dbReference type="NCBI Taxonomy" id="294128"/>
    <lineage>
        <taxon>Eukaryota</taxon>
        <taxon>Metazoa</taxon>
        <taxon>Ecdysozoa</taxon>
        <taxon>Arthropoda</taxon>
        <taxon>Crustacea</taxon>
        <taxon>Multicrustacea</taxon>
        <taxon>Malacostraca</taxon>
        <taxon>Eumalacostraca</taxon>
        <taxon>Peracarida</taxon>
        <taxon>Amphipoda</taxon>
        <taxon>Senticaudata</taxon>
        <taxon>Talitrida</taxon>
        <taxon>Talitroidea</taxon>
        <taxon>Hyalellidae</taxon>
        <taxon>Hyalella</taxon>
    </lineage>
</organism>
<protein>
    <submittedName>
        <fullName evidence="4">Protein MEMO1-like</fullName>
    </submittedName>
</protein>
<evidence type="ECO:0000256" key="2">
    <source>
        <dbReference type="SAM" id="MobiDB-lite"/>
    </source>
</evidence>
<dbReference type="CDD" id="cd07361">
    <property type="entry name" value="MEMO_like"/>
    <property type="match status" value="1"/>
</dbReference>
<dbReference type="Proteomes" id="UP000694843">
    <property type="component" value="Unplaced"/>
</dbReference>
<name>A0A979FU30_HYAAZ</name>
<keyword evidence="3" id="KW-1185">Reference proteome</keyword>
<feature type="region of interest" description="Disordered" evidence="2">
    <location>
        <begin position="1"/>
        <end position="21"/>
    </location>
</feature>
<feature type="compositionally biased region" description="Basic and acidic residues" evidence="2">
    <location>
        <begin position="1"/>
        <end position="11"/>
    </location>
</feature>
<reference evidence="4" key="1">
    <citation type="submission" date="2025-08" db="UniProtKB">
        <authorList>
            <consortium name="RefSeq"/>
        </authorList>
    </citation>
    <scope>IDENTIFICATION</scope>
    <source>
        <tissue evidence="4">Whole organism</tissue>
    </source>
</reference>
<evidence type="ECO:0000313" key="3">
    <source>
        <dbReference type="Proteomes" id="UP000694843"/>
    </source>
</evidence>
<dbReference type="PANTHER" id="PTHR11060:SF0">
    <property type="entry name" value="PROTEIN MEMO1"/>
    <property type="match status" value="1"/>
</dbReference>
<dbReference type="GeneID" id="108669999"/>
<evidence type="ECO:0000313" key="4">
    <source>
        <dbReference type="RefSeq" id="XP_047740720.1"/>
    </source>
</evidence>
<proteinExistence type="inferred from homology"/>
<dbReference type="OrthoDB" id="417112at2759"/>
<dbReference type="PANTHER" id="PTHR11060">
    <property type="entry name" value="PROTEIN MEMO1"/>
    <property type="match status" value="1"/>
</dbReference>
<dbReference type="OMA" id="EQEAQYG"/>
<dbReference type="InterPro" id="IPR002737">
    <property type="entry name" value="MEMO1_fam"/>
</dbReference>
<dbReference type="RefSeq" id="XP_047740720.1">
    <property type="nucleotide sequence ID" value="XM_047884764.1"/>
</dbReference>